<dbReference type="GeneID" id="55003696"/>
<name>A0A385UEU7_9CAUD</name>
<proteinExistence type="predicted"/>
<reference evidence="2 3" key="1">
    <citation type="submission" date="2018-08" db="EMBL/GenBank/DDBJ databases">
        <authorList>
            <person name="Miller G.E."/>
            <person name="Abrahams R."/>
            <person name="Bazan D.C."/>
            <person name="Beglau B.C."/>
            <person name="Blaylock E.C."/>
            <person name="Choi J.D."/>
            <person name="Grewal S.K."/>
            <person name="Hernandez E.V."/>
            <person name="Kim D.J."/>
            <person name="Kim K."/>
            <person name="Lee Y."/>
            <person name="Linde M.K."/>
            <person name="Lopez M.B."/>
            <person name="Pangalila E."/>
            <person name="Parker M.A."/>
            <person name="Specht R.C."/>
            <person name="Teng M.C."/>
            <person name="Toledo B."/>
            <person name="Tran S."/>
            <person name="Yu H."/>
            <person name="Kalaj N."/>
            <person name="Muthiah A.S."/>
            <person name="Dean N.S."/>
            <person name="Diaz A."/>
            <person name="Garlena R.A."/>
            <person name="Russell D.A."/>
            <person name="Pope W.H."/>
            <person name="Jacobs-Sera D."/>
            <person name="Hatfull G.F."/>
        </authorList>
    </citation>
    <scope>NUCLEOTIDE SEQUENCE [LARGE SCALE GENOMIC DNA]</scope>
</reference>
<dbReference type="KEGG" id="vg:55003696"/>
<evidence type="ECO:0000313" key="2">
    <source>
        <dbReference type="EMBL" id="AYB70131.1"/>
    </source>
</evidence>
<accession>A0A385UEU7</accession>
<feature type="region of interest" description="Disordered" evidence="1">
    <location>
        <begin position="457"/>
        <end position="480"/>
    </location>
</feature>
<dbReference type="RefSeq" id="YP_009812627.1">
    <property type="nucleotide sequence ID" value="NC_048068.1"/>
</dbReference>
<protein>
    <submittedName>
        <fullName evidence="2">Portal protein</fullName>
    </submittedName>
</protein>
<feature type="compositionally biased region" description="Basic and acidic residues" evidence="1">
    <location>
        <begin position="459"/>
        <end position="480"/>
    </location>
</feature>
<sequence length="599" mass="65435">MPRRERTVRPRSIVAAAKNYTIGRSDEKISDSRVRNGEEWQRAGWDFFDTIPEYHQGCTIVGSLLSRAKLVALEKGEDGTWAPTENKVVLAALDELYGGDEGQVEMLRRFGIHFTVAGGGYLIGPGDEDDRDNPDKWMVAASTEVSKTGNTWKVNGKKLEGNPLVVEIWKPHPRNPKKYDSPTRAILPILSELLQLTKRVAAQIDSRLFGAGLLLVPAETSFPAAPVREVNVGEAPSIRDSVQPGDAQGLADLLFHQAQLAIANPESAAAMIPVIGEAPGEYIGNVKHITFWSELDRMAPKLREEGIRRTALGMDMPPEVLLGNAGSNHWNMWLSDENSVKIHAEPLLKILTASLTTGYLRNAIDGEEGVDDANRFAIGADTSQMRLRPNRSKEALELNRDLKLSDAAALRENGFDPADAMDDDGIRMALLRKVASGSTTPELVAAALRILGVAMPEVQDNRPPAEARPDPTLEDHPTRDIPDPASQAAAVDGFVFAAEQMLDRALQRAGNRMKTKLGLKGNDLPANRIYTAIEMSPADINDSLQDAWSCVYEFDYGVDADRLGRALDMYARGLLRSRQAPTRGSLASALNLLMSTPEG</sequence>
<gene>
    <name evidence="2" type="primary">21</name>
    <name evidence="2" type="ORF">SEA_ONEIAGILLIAN_21</name>
</gene>
<dbReference type="EMBL" id="MH727556">
    <property type="protein sequence ID" value="AYB70131.1"/>
    <property type="molecule type" value="Genomic_DNA"/>
</dbReference>
<evidence type="ECO:0000313" key="3">
    <source>
        <dbReference type="Proteomes" id="UP000279330"/>
    </source>
</evidence>
<evidence type="ECO:0000256" key="1">
    <source>
        <dbReference type="SAM" id="MobiDB-lite"/>
    </source>
</evidence>
<keyword evidence="3" id="KW-1185">Reference proteome</keyword>
<dbReference type="Proteomes" id="UP000279330">
    <property type="component" value="Segment"/>
</dbReference>
<organism evidence="2 3">
    <name type="scientific">Microbacterium phage OneinaGillian</name>
    <dbReference type="NCBI Taxonomy" id="2301604"/>
    <lineage>
        <taxon>Viruses</taxon>
        <taxon>Duplodnaviria</taxon>
        <taxon>Heunggongvirae</taxon>
        <taxon>Uroviricota</taxon>
        <taxon>Caudoviricetes</taxon>
        <taxon>Gillianvirus</taxon>
        <taxon>Gillianvirus oneinagillian</taxon>
    </lineage>
</organism>